<proteinExistence type="predicted"/>
<organism evidence="4 5">
    <name type="scientific">Stachybotrys chlorohalonatus (strain IBT 40285)</name>
    <dbReference type="NCBI Taxonomy" id="1283841"/>
    <lineage>
        <taxon>Eukaryota</taxon>
        <taxon>Fungi</taxon>
        <taxon>Dikarya</taxon>
        <taxon>Ascomycota</taxon>
        <taxon>Pezizomycotina</taxon>
        <taxon>Sordariomycetes</taxon>
        <taxon>Hypocreomycetidae</taxon>
        <taxon>Hypocreales</taxon>
        <taxon>Stachybotryaceae</taxon>
        <taxon>Stachybotrys</taxon>
    </lineage>
</organism>
<evidence type="ECO:0000259" key="3">
    <source>
        <dbReference type="Pfam" id="PF13472"/>
    </source>
</evidence>
<dbReference type="PANTHER" id="PTHR30383">
    <property type="entry name" value="THIOESTERASE 1/PROTEASE 1/LYSOPHOSPHOLIPASE L1"/>
    <property type="match status" value="1"/>
</dbReference>
<reference evidence="4 5" key="1">
    <citation type="journal article" date="2014" name="BMC Genomics">
        <title>Comparative genome sequencing reveals chemotype-specific gene clusters in the toxigenic black mold Stachybotrys.</title>
        <authorList>
            <person name="Semeiks J."/>
            <person name="Borek D."/>
            <person name="Otwinowski Z."/>
            <person name="Grishin N.V."/>
        </authorList>
    </citation>
    <scope>NUCLEOTIDE SEQUENCE [LARGE SCALE GENOMIC DNA]</scope>
    <source>
        <strain evidence="4 5">IBT 40285</strain>
    </source>
</reference>
<dbReference type="InterPro" id="IPR051532">
    <property type="entry name" value="Ester_Hydrolysis_Enzymes"/>
</dbReference>
<evidence type="ECO:0000256" key="2">
    <source>
        <dbReference type="SAM" id="SignalP"/>
    </source>
</evidence>
<dbReference type="Gene3D" id="3.40.50.1110">
    <property type="entry name" value="SGNH hydrolase"/>
    <property type="match status" value="1"/>
</dbReference>
<dbReference type="SUPFAM" id="SSF52266">
    <property type="entry name" value="SGNH hydrolase"/>
    <property type="match status" value="1"/>
</dbReference>
<dbReference type="PANTHER" id="PTHR30383:SF5">
    <property type="entry name" value="SGNH HYDROLASE-TYPE ESTERASE DOMAIN-CONTAINING PROTEIN"/>
    <property type="match status" value="1"/>
</dbReference>
<dbReference type="GO" id="GO:0004622">
    <property type="term" value="F:phosphatidylcholine lysophospholipase activity"/>
    <property type="evidence" value="ECO:0007669"/>
    <property type="project" value="TreeGrafter"/>
</dbReference>
<dbReference type="InterPro" id="IPR036514">
    <property type="entry name" value="SGNH_hydro_sf"/>
</dbReference>
<dbReference type="EMBL" id="KL660551">
    <property type="protein sequence ID" value="KFA65811.1"/>
    <property type="molecule type" value="Genomic_DNA"/>
</dbReference>
<protein>
    <recommendedName>
        <fullName evidence="3">SGNH hydrolase-type esterase domain-containing protein</fullName>
    </recommendedName>
</protein>
<dbReference type="CDD" id="cd01833">
    <property type="entry name" value="XynB_like"/>
    <property type="match status" value="1"/>
</dbReference>
<dbReference type="HOGENOM" id="CLU_044083_2_2_1"/>
<dbReference type="Proteomes" id="UP000028524">
    <property type="component" value="Unassembled WGS sequence"/>
</dbReference>
<dbReference type="OrthoDB" id="2119228at2759"/>
<feature type="chain" id="PRO_5001779510" description="SGNH hydrolase-type esterase domain-containing protein" evidence="2">
    <location>
        <begin position="22"/>
        <end position="314"/>
    </location>
</feature>
<keyword evidence="5" id="KW-1185">Reference proteome</keyword>
<name>A0A084QPC6_STAC4</name>
<evidence type="ECO:0000256" key="1">
    <source>
        <dbReference type="SAM" id="MobiDB-lite"/>
    </source>
</evidence>
<evidence type="ECO:0000313" key="4">
    <source>
        <dbReference type="EMBL" id="KFA65811.1"/>
    </source>
</evidence>
<keyword evidence="2" id="KW-0732">Signal</keyword>
<dbReference type="AlphaFoldDB" id="A0A084QPC6"/>
<evidence type="ECO:0000313" key="5">
    <source>
        <dbReference type="Proteomes" id="UP000028524"/>
    </source>
</evidence>
<dbReference type="STRING" id="1283841.A0A084QPC6"/>
<feature type="domain" description="SGNH hydrolase-type esterase" evidence="3">
    <location>
        <begin position="75"/>
        <end position="259"/>
    </location>
</feature>
<dbReference type="InterPro" id="IPR013830">
    <property type="entry name" value="SGNH_hydro"/>
</dbReference>
<feature type="region of interest" description="Disordered" evidence="1">
    <location>
        <begin position="22"/>
        <end position="43"/>
    </location>
</feature>
<dbReference type="Pfam" id="PF13472">
    <property type="entry name" value="Lipase_GDSL_2"/>
    <property type="match status" value="1"/>
</dbReference>
<sequence length="314" mass="33903">MHRRLLRGALGLLALFHGTAAHSPPAGTTSDPRHDSRSAAPIARAPSNMTSILRYREVEAGEAVKGGTKLRILPVGDSITVGFLSDSNGGDGDGYRGRLEDDLSGDEVVFAGTESSGSMDDGYYAAWNARTIQWISDHVDESLEQRPNIILLAAGTNDMNPNPSVSREGNDPAEAADRLGGLIDKMVEACPDATILAAMIIGTCSEDQAPATAEFQQLIPGIVQERYDAGHHVLAVDFTTFRTSDLRDCIHPTNQGYRIMGDYWYSFLHQIPTDWIQEPVGLDPDRPDSAGSTPGYDGTFILMSGMMASFYLVL</sequence>
<feature type="signal peptide" evidence="2">
    <location>
        <begin position="1"/>
        <end position="21"/>
    </location>
</feature>
<dbReference type="InParanoid" id="A0A084QPC6"/>
<accession>A0A084QPC6</accession>
<gene>
    <name evidence="4" type="ORF">S40285_05360</name>
</gene>
<dbReference type="OMA" id="HPTNPGY"/>